<evidence type="ECO:0000313" key="1">
    <source>
        <dbReference type="EMBL" id="PRQ52790.1"/>
    </source>
</evidence>
<proteinExistence type="predicted"/>
<reference evidence="1 2" key="1">
    <citation type="journal article" date="2018" name="Nat. Genet.">
        <title>The Rosa genome provides new insights in the design of modern roses.</title>
        <authorList>
            <person name="Bendahmane M."/>
        </authorList>
    </citation>
    <scope>NUCLEOTIDE SEQUENCE [LARGE SCALE GENOMIC DNA]</scope>
    <source>
        <strain evidence="2">cv. Old Blush</strain>
    </source>
</reference>
<dbReference type="AlphaFoldDB" id="A0A2P6S284"/>
<organism evidence="1 2">
    <name type="scientific">Rosa chinensis</name>
    <name type="common">China rose</name>
    <dbReference type="NCBI Taxonomy" id="74649"/>
    <lineage>
        <taxon>Eukaryota</taxon>
        <taxon>Viridiplantae</taxon>
        <taxon>Streptophyta</taxon>
        <taxon>Embryophyta</taxon>
        <taxon>Tracheophyta</taxon>
        <taxon>Spermatophyta</taxon>
        <taxon>Magnoliopsida</taxon>
        <taxon>eudicotyledons</taxon>
        <taxon>Gunneridae</taxon>
        <taxon>Pentapetalae</taxon>
        <taxon>rosids</taxon>
        <taxon>fabids</taxon>
        <taxon>Rosales</taxon>
        <taxon>Rosaceae</taxon>
        <taxon>Rosoideae</taxon>
        <taxon>Rosoideae incertae sedis</taxon>
        <taxon>Rosa</taxon>
    </lineage>
</organism>
<evidence type="ECO:0000313" key="2">
    <source>
        <dbReference type="Proteomes" id="UP000238479"/>
    </source>
</evidence>
<name>A0A2P6S284_ROSCH</name>
<accession>A0A2P6S284</accession>
<keyword evidence="2" id="KW-1185">Reference proteome</keyword>
<dbReference type="Proteomes" id="UP000238479">
    <property type="component" value="Chromosome 2"/>
</dbReference>
<comment type="caution">
    <text evidence="1">The sequence shown here is derived from an EMBL/GenBank/DDBJ whole genome shotgun (WGS) entry which is preliminary data.</text>
</comment>
<dbReference type="Gramene" id="PRQ52790">
    <property type="protein sequence ID" value="PRQ52790"/>
    <property type="gene ID" value="RchiOBHm_Chr2g0159331"/>
</dbReference>
<sequence length="52" mass="6359">MFQIFRVLKPRIALFHLYLRFLLTKILQNPDLQNIFINPHIYSTTNNRNQED</sequence>
<protein>
    <submittedName>
        <fullName evidence="1">Uncharacterized protein</fullName>
    </submittedName>
</protein>
<dbReference type="EMBL" id="PDCK01000040">
    <property type="protein sequence ID" value="PRQ52790.1"/>
    <property type="molecule type" value="Genomic_DNA"/>
</dbReference>
<gene>
    <name evidence="1" type="ORF">RchiOBHm_Chr2g0159331</name>
</gene>